<evidence type="ECO:0000313" key="1">
    <source>
        <dbReference type="EMBL" id="TKY92543.1"/>
    </source>
</evidence>
<dbReference type="EC" id="2.7.6.1" evidence="1"/>
<accession>A0AC61SD82</accession>
<sequence length="282" mass="30622">MKIIGGPASQLLSSRVAFALDCELALCEFKNFPDNELYIRILDDIGQEAVIIQSTLTDSDLIALLQLIDACATANRIHVIIPYMGYARQDKQFNPGEALSARVIARTIEADNVITVNIHEEAVLDHFRCRAVNVNAAYLVGEYIRDMGLNQPIILAPDKGAKELAASAAYELKIDYDHLEKKRLSGDTVQVTPKNLNVAGRDVIILDDIVATGGTMAEAVRMLKNQGAGDIYIACIHPVLTGSALIKLYHSGVKDVIATDTIEKAVSKISVAQLLAGIIRDL</sequence>
<evidence type="ECO:0000313" key="2">
    <source>
        <dbReference type="Proteomes" id="UP000315423"/>
    </source>
</evidence>
<protein>
    <submittedName>
        <fullName evidence="1">Ribose-phosphate diphosphokinase</fullName>
        <ecNumber evidence="1">2.7.6.1</ecNumber>
    </submittedName>
</protein>
<dbReference type="Proteomes" id="UP000315423">
    <property type="component" value="Unassembled WGS sequence"/>
</dbReference>
<keyword evidence="1" id="KW-0808">Transferase</keyword>
<reference evidence="1" key="1">
    <citation type="submission" date="2018-09" db="EMBL/GenBank/DDBJ databases">
        <title>A genomic encyclopedia of anaerobic methanotrophic archaea.</title>
        <authorList>
            <person name="Skennerton C.T."/>
            <person name="Chadwick G.L."/>
            <person name="Laso-Perez R."/>
            <person name="Leu A.O."/>
            <person name="Speth D.R."/>
            <person name="Yu H."/>
            <person name="Morgan-Lang C."/>
            <person name="Hatzenpichler R."/>
            <person name="Goudeau D."/>
            <person name="Malmstrom R."/>
            <person name="Woyke T."/>
            <person name="Hallam S."/>
            <person name="Tyson G.W."/>
            <person name="Wegener G."/>
            <person name="Boetius A."/>
            <person name="Orphan V.J."/>
        </authorList>
    </citation>
    <scope>NUCLEOTIDE SEQUENCE</scope>
    <source>
        <strain evidence="1">CONS3730D10UFb2</strain>
    </source>
</reference>
<gene>
    <name evidence="1" type="ORF">C5S46_00080</name>
</gene>
<name>A0AC61SD82_9EURY</name>
<proteinExistence type="predicted"/>
<comment type="caution">
    <text evidence="1">The sequence shown here is derived from an EMBL/GenBank/DDBJ whole genome shotgun (WGS) entry which is preliminary data.</text>
</comment>
<dbReference type="EMBL" id="QYBA01000004">
    <property type="protein sequence ID" value="TKY92543.1"/>
    <property type="molecule type" value="Genomic_DNA"/>
</dbReference>
<organism evidence="1 2">
    <name type="scientific">Candidatus Methanomarinus sp</name>
    <dbReference type="NCBI Taxonomy" id="3386244"/>
    <lineage>
        <taxon>Archaea</taxon>
        <taxon>Methanobacteriati</taxon>
        <taxon>Methanobacteriota</taxon>
        <taxon>Stenosarchaea group</taxon>
        <taxon>Methanomicrobia</taxon>
        <taxon>Methanosarcinales</taxon>
        <taxon>ANME-2 cluster</taxon>
        <taxon>Candidatus Methanocomedenaceae</taxon>
        <taxon>Candidatus Methanomarinus</taxon>
    </lineage>
</organism>